<gene>
    <name evidence="2" type="ORF">SK3146_00214</name>
</gene>
<dbReference type="PANTHER" id="PTHR44013:SF1">
    <property type="entry name" value="ZINC-TYPE ALCOHOL DEHYDROGENASE-LIKE PROTEIN C16A3.02C"/>
    <property type="match status" value="1"/>
</dbReference>
<dbReference type="Pfam" id="PF08240">
    <property type="entry name" value="ADH_N"/>
    <property type="match status" value="1"/>
</dbReference>
<dbReference type="Gene3D" id="3.40.50.720">
    <property type="entry name" value="NAD(P)-binding Rossmann-like Domain"/>
    <property type="match status" value="1"/>
</dbReference>
<dbReference type="Proteomes" id="UP001057134">
    <property type="component" value="Chromosome"/>
</dbReference>
<dbReference type="RefSeq" id="WP_249863323.1">
    <property type="nucleotide sequence ID" value="NZ_CP027059.1"/>
</dbReference>
<dbReference type="SUPFAM" id="SSF50129">
    <property type="entry name" value="GroES-like"/>
    <property type="match status" value="1"/>
</dbReference>
<name>A0ABY4RHQ5_9BACL</name>
<organism evidence="2 3">
    <name type="scientific">Paenibacillus konkukensis</name>
    <dbReference type="NCBI Taxonomy" id="2020716"/>
    <lineage>
        <taxon>Bacteria</taxon>
        <taxon>Bacillati</taxon>
        <taxon>Bacillota</taxon>
        <taxon>Bacilli</taxon>
        <taxon>Bacillales</taxon>
        <taxon>Paenibacillaceae</taxon>
        <taxon>Paenibacillus</taxon>
    </lineage>
</organism>
<dbReference type="EMBL" id="CP027059">
    <property type="protein sequence ID" value="UQZ81058.1"/>
    <property type="molecule type" value="Genomic_DNA"/>
</dbReference>
<protein>
    <submittedName>
        <fullName evidence="2">Zinc-type alcohol dehydrogenase-like protein</fullName>
    </submittedName>
</protein>
<dbReference type="InterPro" id="IPR052733">
    <property type="entry name" value="Chloroplast_QOR"/>
</dbReference>
<reference evidence="2" key="1">
    <citation type="submission" date="2018-02" db="EMBL/GenBank/DDBJ databases">
        <authorList>
            <person name="Kim S.-K."/>
            <person name="Jung H.-I."/>
            <person name="Lee S.-W."/>
        </authorList>
    </citation>
    <scope>NUCLEOTIDE SEQUENCE</scope>
    <source>
        <strain evidence="2">SK3146</strain>
    </source>
</reference>
<dbReference type="InterPro" id="IPR036291">
    <property type="entry name" value="NAD(P)-bd_dom_sf"/>
</dbReference>
<dbReference type="PANTHER" id="PTHR44013">
    <property type="entry name" value="ZINC-TYPE ALCOHOL DEHYDROGENASE-LIKE PROTEIN C16A3.02C"/>
    <property type="match status" value="1"/>
</dbReference>
<dbReference type="Pfam" id="PF13602">
    <property type="entry name" value="ADH_zinc_N_2"/>
    <property type="match status" value="1"/>
</dbReference>
<evidence type="ECO:0000259" key="1">
    <source>
        <dbReference type="SMART" id="SM00829"/>
    </source>
</evidence>
<dbReference type="InterPro" id="IPR020843">
    <property type="entry name" value="ER"/>
</dbReference>
<evidence type="ECO:0000313" key="2">
    <source>
        <dbReference type="EMBL" id="UQZ81058.1"/>
    </source>
</evidence>
<proteinExistence type="predicted"/>
<accession>A0ABY4RHQ5</accession>
<dbReference type="SUPFAM" id="SSF51735">
    <property type="entry name" value="NAD(P)-binding Rossmann-fold domains"/>
    <property type="match status" value="1"/>
</dbReference>
<dbReference type="CDD" id="cd05289">
    <property type="entry name" value="MDR_like_2"/>
    <property type="match status" value="1"/>
</dbReference>
<dbReference type="SMART" id="SM00829">
    <property type="entry name" value="PKS_ER"/>
    <property type="match status" value="1"/>
</dbReference>
<sequence length="313" mass="33662">MKAVRYHQYGGPEVLRYEEAPIPEVKSDEVLIKVSATAFNPADAMLRMGALKEVLPLALPFIPNVDVSGVIEKIGGSVTELRVGDRVFAFLDMLRNGGAAEYVVSKAADVALAPANIDLQAAAAIPSGAMTAWQGLFDHGHLQSGQRVLITAAAGGVGSMAVQLAKWKGAYVIGTASERSFSTLQELGIDEIIDYNHESVEEKLTEKVDVIFNLSPLSSDEVTKWLHVLKQGGTLVTALHPADEDLAKKLTVNTVRMAVQRNARQLAQIAELVDEGHVKPVITEKLPLLHLAAAHEKVGQTRGKVLVIVDDKI</sequence>
<dbReference type="InterPro" id="IPR013154">
    <property type="entry name" value="ADH-like_N"/>
</dbReference>
<keyword evidence="3" id="KW-1185">Reference proteome</keyword>
<dbReference type="PROSITE" id="PS01162">
    <property type="entry name" value="QOR_ZETA_CRYSTAL"/>
    <property type="match status" value="1"/>
</dbReference>
<reference evidence="2" key="2">
    <citation type="journal article" date="2021" name="J Anim Sci Technol">
        <title>Complete genome sequence of Paenibacillus konkukensis sp. nov. SK3146 as a potential probiotic strain.</title>
        <authorList>
            <person name="Jung H.I."/>
            <person name="Park S."/>
            <person name="Niu K.M."/>
            <person name="Lee S.W."/>
            <person name="Kothari D."/>
            <person name="Yi K.J."/>
            <person name="Kim S.K."/>
        </authorList>
    </citation>
    <scope>NUCLEOTIDE SEQUENCE</scope>
    <source>
        <strain evidence="2">SK3146</strain>
    </source>
</reference>
<dbReference type="InterPro" id="IPR011032">
    <property type="entry name" value="GroES-like_sf"/>
</dbReference>
<evidence type="ECO:0000313" key="3">
    <source>
        <dbReference type="Proteomes" id="UP001057134"/>
    </source>
</evidence>
<dbReference type="Gene3D" id="3.90.180.10">
    <property type="entry name" value="Medium-chain alcohol dehydrogenases, catalytic domain"/>
    <property type="match status" value="1"/>
</dbReference>
<feature type="domain" description="Enoyl reductase (ER)" evidence="1">
    <location>
        <begin position="10"/>
        <end position="307"/>
    </location>
</feature>
<dbReference type="InterPro" id="IPR002364">
    <property type="entry name" value="Quin_OxRdtase/zeta-crystal_CS"/>
</dbReference>